<dbReference type="AlphaFoldDB" id="A0A345H9N0"/>
<evidence type="ECO:0000259" key="4">
    <source>
        <dbReference type="Pfam" id="PF12969"/>
    </source>
</evidence>
<dbReference type="Gene3D" id="2.60.120.1130">
    <property type="match status" value="1"/>
</dbReference>
<proteinExistence type="predicted"/>
<evidence type="ECO:0000259" key="3">
    <source>
        <dbReference type="Pfam" id="PF01841"/>
    </source>
</evidence>
<sequence>MKIRLTALFILVLSHITLHAQEFEYELGEVTKEELAQESHPIDKDAPAAILFSKAETYMVYSERDGFDLITEVDMKIKIYNKDGYDWANKSIRFYDPGSNREEVDVSKAYTYNLEDGSIKRTKLKKEGKFTEDVNKYWKREKIVMPDVKEGSIIEYRYKIKSPHISSFPEWRFQEGIPVDHSKYVTKIPEYFTYTPNFRGYHMPKVTQGKANRSISSTSKQRRENQTTTFSTSKIDYIEAITTYEFENLPAMKEEAFVNNIDNYTASIEHEITMIKYPNSPLKSFSATWEDVAKSIYDNDDFGNELKKTGYFEEDVDALLSGLNTPEEKINALYYYVRDNMNWNDYYGYSCQEGVRKAYKEKVGNIADINLMLTSMLRYVGLEANPVLVTTRSSKIALYPNRDAFNYVIAAVQLNNKTILLDATSKSAMPNILPIRAVNWLGRLIKKGGISNEVTLLPTTPSIESISLMATLDTEGKLTGQLKDQYYDYNAYTFRERYNGLSEQSHIEKIEKKYNGITVENYEIANANIFGKPIEERYEFIHTNANIDVIGDKMYISPMLFLTQSENPFKQEKREYPIDFIYPRQDRYMISITLPEGYTVESVPQAVSLAMEQNIGSFNYNVIVNNNRIMLRAMLELNYASIPQDFYPTVKDFFQKMIEKQTEKIIITKNK</sequence>
<feature type="region of interest" description="Disordered" evidence="1">
    <location>
        <begin position="209"/>
        <end position="228"/>
    </location>
</feature>
<feature type="compositionally biased region" description="Polar residues" evidence="1">
    <location>
        <begin position="209"/>
        <end position="219"/>
    </location>
</feature>
<dbReference type="RefSeq" id="WP_114677051.1">
    <property type="nucleotide sequence ID" value="NZ_CP031188.1"/>
</dbReference>
<keyword evidence="2" id="KW-0732">Signal</keyword>
<dbReference type="KEGG" id="fat:DVK85_03220"/>
<dbReference type="Gene3D" id="2.60.40.3140">
    <property type="match status" value="1"/>
</dbReference>
<protein>
    <submittedName>
        <fullName evidence="5">DUF3857 domain-containing protein</fullName>
    </submittedName>
</protein>
<dbReference type="Proteomes" id="UP000253951">
    <property type="component" value="Chromosome"/>
</dbReference>
<dbReference type="OrthoDB" id="98874at2"/>
<feature type="chain" id="PRO_5016898339" evidence="2">
    <location>
        <begin position="21"/>
        <end position="671"/>
    </location>
</feature>
<dbReference type="InterPro" id="IPR024618">
    <property type="entry name" value="DUF3857"/>
</dbReference>
<organism evidence="5 6">
    <name type="scientific">Flavobacterium arcticum</name>
    <dbReference type="NCBI Taxonomy" id="1784713"/>
    <lineage>
        <taxon>Bacteria</taxon>
        <taxon>Pseudomonadati</taxon>
        <taxon>Bacteroidota</taxon>
        <taxon>Flavobacteriia</taxon>
        <taxon>Flavobacteriales</taxon>
        <taxon>Flavobacteriaceae</taxon>
        <taxon>Flavobacterium</taxon>
    </lineage>
</organism>
<evidence type="ECO:0000256" key="2">
    <source>
        <dbReference type="SAM" id="SignalP"/>
    </source>
</evidence>
<evidence type="ECO:0000256" key="1">
    <source>
        <dbReference type="SAM" id="MobiDB-lite"/>
    </source>
</evidence>
<evidence type="ECO:0000313" key="5">
    <source>
        <dbReference type="EMBL" id="AXG73290.1"/>
    </source>
</evidence>
<keyword evidence="6" id="KW-1185">Reference proteome</keyword>
<feature type="domain" description="DUF3857" evidence="4">
    <location>
        <begin position="74"/>
        <end position="208"/>
    </location>
</feature>
<feature type="domain" description="Transglutaminase-like" evidence="3">
    <location>
        <begin position="320"/>
        <end position="394"/>
    </location>
</feature>
<dbReference type="EMBL" id="CP031188">
    <property type="protein sequence ID" value="AXG73290.1"/>
    <property type="molecule type" value="Genomic_DNA"/>
</dbReference>
<name>A0A345H9N0_9FLAO</name>
<gene>
    <name evidence="5" type="ORF">DVK85_03220</name>
</gene>
<dbReference type="Pfam" id="PF01841">
    <property type="entry name" value="Transglut_core"/>
    <property type="match status" value="1"/>
</dbReference>
<evidence type="ECO:0000313" key="6">
    <source>
        <dbReference type="Proteomes" id="UP000253951"/>
    </source>
</evidence>
<dbReference type="InterPro" id="IPR002931">
    <property type="entry name" value="Transglutaminase-like"/>
</dbReference>
<dbReference type="Gene3D" id="3.10.620.30">
    <property type="match status" value="1"/>
</dbReference>
<dbReference type="Pfam" id="PF12969">
    <property type="entry name" value="DUF3857"/>
    <property type="match status" value="1"/>
</dbReference>
<reference evidence="5 6" key="1">
    <citation type="submission" date="2018-07" db="EMBL/GenBank/DDBJ databases">
        <title>Complete genome sequence of Flavobacterium arcticum type strain SM1502T.</title>
        <authorList>
            <person name="Li Y."/>
            <person name="Li D.-D."/>
        </authorList>
    </citation>
    <scope>NUCLEOTIDE SEQUENCE [LARGE SCALE GENOMIC DNA]</scope>
    <source>
        <strain evidence="5 6">SM1502</strain>
    </source>
</reference>
<accession>A0A345H9N0</accession>
<feature type="signal peptide" evidence="2">
    <location>
        <begin position="1"/>
        <end position="20"/>
    </location>
</feature>
<dbReference type="SUPFAM" id="SSF54001">
    <property type="entry name" value="Cysteine proteinases"/>
    <property type="match status" value="1"/>
</dbReference>
<dbReference type="InterPro" id="IPR038765">
    <property type="entry name" value="Papain-like_cys_pep_sf"/>
</dbReference>